<evidence type="ECO:0000313" key="14">
    <source>
        <dbReference type="EMBL" id="KAG0260660.1"/>
    </source>
</evidence>
<evidence type="ECO:0000256" key="1">
    <source>
        <dbReference type="ARBA" id="ARBA00004496"/>
    </source>
</evidence>
<dbReference type="GO" id="GO:0004816">
    <property type="term" value="F:asparagine-tRNA ligase activity"/>
    <property type="evidence" value="ECO:0007669"/>
    <property type="project" value="UniProtKB-EC"/>
</dbReference>
<dbReference type="PANTHER" id="PTHR22594">
    <property type="entry name" value="ASPARTYL/LYSYL-TRNA SYNTHETASE"/>
    <property type="match status" value="1"/>
</dbReference>
<keyword evidence="6" id="KW-0547">Nucleotide-binding</keyword>
<organism evidence="14 15">
    <name type="scientific">Mortierella polycephala</name>
    <dbReference type="NCBI Taxonomy" id="41804"/>
    <lineage>
        <taxon>Eukaryota</taxon>
        <taxon>Fungi</taxon>
        <taxon>Fungi incertae sedis</taxon>
        <taxon>Mucoromycota</taxon>
        <taxon>Mortierellomycotina</taxon>
        <taxon>Mortierellomycetes</taxon>
        <taxon>Mortierellales</taxon>
        <taxon>Mortierellaceae</taxon>
        <taxon>Mortierella</taxon>
    </lineage>
</organism>
<dbReference type="PROSITE" id="PS50862">
    <property type="entry name" value="AA_TRNA_LIGASE_II"/>
    <property type="match status" value="1"/>
</dbReference>
<sequence>MADKLPVDSLSIAAVVAHVDETKGSDETGNGSVEAPYQSAIKALQAHGDAVKIQVWKAATAGTDEVSGYTAISGAALKKAIKKVAELEKKAKKAAEQAAEQAAKDQAAADERERVLEAAKAVVLKQDTSLPTATKIKVRNSVENRGKRVKVSGWVHRLRVQGKNMMFVILRDGTGYLQCVLTDNLCQTYDAVTLTLESTITVYGVINELPEGKTAPDNHELTVDYWECVGKAPGGEEAISNKVNENSDPSVKYDLRHLVLREEKASGILKVRSQVMKAFRDHFDNRGFVEVTPPAMVQTSVEGGSTLFELNYYNEKAFLTQSSQLYLETCLPSLGDVYCMAESFRAEKSHTRRHLSEYTHCEAEMAFISFDDLLDQLEEMVCDVIDRTLAHKPSADIVYKLNPDFKKPERPFMRMDYTDAIQYLKDNDIKKEDGTFYEVGEDIPEAPERAMTDKINRPIFFVDVLMPGVGEIVGGSMRISDLEELMAAYKREGLDPSPYYWFTDQRKYGTTEHGGFGLGVERYIAWLLNLHTVRDTCLYPRFTGRAFP</sequence>
<evidence type="ECO:0000256" key="7">
    <source>
        <dbReference type="ARBA" id="ARBA00022840"/>
    </source>
</evidence>
<dbReference type="Proteomes" id="UP000726737">
    <property type="component" value="Unassembled WGS sequence"/>
</dbReference>
<feature type="coiled-coil region" evidence="12">
    <location>
        <begin position="77"/>
        <end position="112"/>
    </location>
</feature>
<proteinExistence type="inferred from homology"/>
<evidence type="ECO:0000256" key="6">
    <source>
        <dbReference type="ARBA" id="ARBA00022741"/>
    </source>
</evidence>
<comment type="catalytic activity">
    <reaction evidence="11">
        <text>tRNA(Asn) + L-asparagine + ATP = L-asparaginyl-tRNA(Asn) + AMP + diphosphate + H(+)</text>
        <dbReference type="Rhea" id="RHEA:11180"/>
        <dbReference type="Rhea" id="RHEA-COMP:9659"/>
        <dbReference type="Rhea" id="RHEA-COMP:9674"/>
        <dbReference type="ChEBI" id="CHEBI:15378"/>
        <dbReference type="ChEBI" id="CHEBI:30616"/>
        <dbReference type="ChEBI" id="CHEBI:33019"/>
        <dbReference type="ChEBI" id="CHEBI:58048"/>
        <dbReference type="ChEBI" id="CHEBI:78442"/>
        <dbReference type="ChEBI" id="CHEBI:78515"/>
        <dbReference type="ChEBI" id="CHEBI:456215"/>
        <dbReference type="EC" id="6.1.1.22"/>
    </reaction>
</comment>
<dbReference type="SUPFAM" id="SSF55681">
    <property type="entry name" value="Class II aaRS and biotin synthetases"/>
    <property type="match status" value="1"/>
</dbReference>
<dbReference type="GO" id="GO:0005737">
    <property type="term" value="C:cytoplasm"/>
    <property type="evidence" value="ECO:0007669"/>
    <property type="project" value="UniProtKB-SubCell"/>
</dbReference>
<evidence type="ECO:0000256" key="4">
    <source>
        <dbReference type="ARBA" id="ARBA00022490"/>
    </source>
</evidence>
<dbReference type="FunFam" id="2.40.50.140:FF:000151">
    <property type="entry name" value="Asparagine--tRNA ligase, cytoplasmic"/>
    <property type="match status" value="1"/>
</dbReference>
<dbReference type="GO" id="GO:0006421">
    <property type="term" value="P:asparaginyl-tRNA aminoacylation"/>
    <property type="evidence" value="ECO:0007669"/>
    <property type="project" value="TreeGrafter"/>
</dbReference>
<keyword evidence="12" id="KW-0175">Coiled coil</keyword>
<evidence type="ECO:0000256" key="8">
    <source>
        <dbReference type="ARBA" id="ARBA00022917"/>
    </source>
</evidence>
<reference evidence="14" key="1">
    <citation type="journal article" date="2020" name="Fungal Divers.">
        <title>Resolving the Mortierellaceae phylogeny through synthesis of multi-gene phylogenetics and phylogenomics.</title>
        <authorList>
            <person name="Vandepol N."/>
            <person name="Liber J."/>
            <person name="Desiro A."/>
            <person name="Na H."/>
            <person name="Kennedy M."/>
            <person name="Barry K."/>
            <person name="Grigoriev I.V."/>
            <person name="Miller A.N."/>
            <person name="O'Donnell K."/>
            <person name="Stajich J.E."/>
            <person name="Bonito G."/>
        </authorList>
    </citation>
    <scope>NUCLEOTIDE SEQUENCE</scope>
    <source>
        <strain evidence="14">KOD948</strain>
    </source>
</reference>
<feature type="domain" description="Aminoacyl-transfer RNA synthetases class-II family profile" evidence="13">
    <location>
        <begin position="269"/>
        <end position="540"/>
    </location>
</feature>
<dbReference type="CDD" id="cd00776">
    <property type="entry name" value="AsxRS_core"/>
    <property type="match status" value="1"/>
</dbReference>
<evidence type="ECO:0000256" key="9">
    <source>
        <dbReference type="ARBA" id="ARBA00023146"/>
    </source>
</evidence>
<comment type="similarity">
    <text evidence="2">Belongs to the class-II aminoacyl-tRNA synthetase family.</text>
</comment>
<evidence type="ECO:0000256" key="5">
    <source>
        <dbReference type="ARBA" id="ARBA00022598"/>
    </source>
</evidence>
<dbReference type="PANTHER" id="PTHR22594:SF16">
    <property type="entry name" value="ASPARAGINE--TRNA LIGASE, CYTOPLASMIC"/>
    <property type="match status" value="1"/>
</dbReference>
<dbReference type="SUPFAM" id="SSF50249">
    <property type="entry name" value="Nucleic acid-binding proteins"/>
    <property type="match status" value="1"/>
</dbReference>
<dbReference type="OrthoDB" id="1931232at2759"/>
<evidence type="ECO:0000313" key="15">
    <source>
        <dbReference type="Proteomes" id="UP000726737"/>
    </source>
</evidence>
<dbReference type="Gene3D" id="3.30.1910.20">
    <property type="entry name" value="asparaginyl-tRNA synthetase, N-terminal domain"/>
    <property type="match status" value="1"/>
</dbReference>
<dbReference type="Pfam" id="PF00152">
    <property type="entry name" value="tRNA-synt_2"/>
    <property type="match status" value="2"/>
</dbReference>
<keyword evidence="9" id="KW-0030">Aminoacyl-tRNA synthetase</keyword>
<protein>
    <recommendedName>
        <fullName evidence="3">asparagine--tRNA ligase</fullName>
        <ecNumber evidence="3">6.1.1.22</ecNumber>
    </recommendedName>
    <alternativeName>
        <fullName evidence="10">Asparaginyl-tRNA synthetase</fullName>
    </alternativeName>
</protein>
<keyword evidence="15" id="KW-1185">Reference proteome</keyword>
<dbReference type="Gene3D" id="2.40.50.140">
    <property type="entry name" value="Nucleic acid-binding proteins"/>
    <property type="match status" value="1"/>
</dbReference>
<dbReference type="GO" id="GO:0005524">
    <property type="term" value="F:ATP binding"/>
    <property type="evidence" value="ECO:0007669"/>
    <property type="project" value="UniProtKB-KW"/>
</dbReference>
<dbReference type="Pfam" id="PF01336">
    <property type="entry name" value="tRNA_anti-codon"/>
    <property type="match status" value="1"/>
</dbReference>
<accession>A0A9P6Q6W6</accession>
<dbReference type="InterPro" id="IPR012340">
    <property type="entry name" value="NA-bd_OB-fold"/>
</dbReference>
<dbReference type="InterPro" id="IPR004365">
    <property type="entry name" value="NA-bd_OB_tRNA"/>
</dbReference>
<evidence type="ECO:0000256" key="12">
    <source>
        <dbReference type="SAM" id="Coils"/>
    </source>
</evidence>
<evidence type="ECO:0000256" key="11">
    <source>
        <dbReference type="ARBA" id="ARBA00047844"/>
    </source>
</evidence>
<dbReference type="PRINTS" id="PR01042">
    <property type="entry name" value="TRNASYNTHASP"/>
</dbReference>
<dbReference type="InterPro" id="IPR048952">
    <property type="entry name" value="AsnRS_N"/>
</dbReference>
<evidence type="ECO:0000256" key="10">
    <source>
        <dbReference type="ARBA" id="ARBA00029886"/>
    </source>
</evidence>
<evidence type="ECO:0000256" key="2">
    <source>
        <dbReference type="ARBA" id="ARBA00008226"/>
    </source>
</evidence>
<dbReference type="EMBL" id="JAAAJA010000148">
    <property type="protein sequence ID" value="KAG0260660.1"/>
    <property type="molecule type" value="Genomic_DNA"/>
</dbReference>
<dbReference type="CDD" id="cd04323">
    <property type="entry name" value="AsnRS_cyto_like_N"/>
    <property type="match status" value="1"/>
</dbReference>
<keyword evidence="5" id="KW-0436">Ligase</keyword>
<keyword evidence="8" id="KW-0648">Protein biosynthesis</keyword>
<dbReference type="Pfam" id="PF20917">
    <property type="entry name" value="AsnRS_N"/>
    <property type="match status" value="1"/>
</dbReference>
<dbReference type="InterPro" id="IPR045864">
    <property type="entry name" value="aa-tRNA-synth_II/BPL/LPL"/>
</dbReference>
<name>A0A9P6Q6W6_9FUNG</name>
<keyword evidence="4" id="KW-0963">Cytoplasm</keyword>
<dbReference type="InterPro" id="IPR004364">
    <property type="entry name" value="Aa-tRNA-synt_II"/>
</dbReference>
<evidence type="ECO:0000259" key="13">
    <source>
        <dbReference type="PROSITE" id="PS50862"/>
    </source>
</evidence>
<dbReference type="GO" id="GO:0003676">
    <property type="term" value="F:nucleic acid binding"/>
    <property type="evidence" value="ECO:0007669"/>
    <property type="project" value="InterPro"/>
</dbReference>
<comment type="subcellular location">
    <subcellularLocation>
        <location evidence="1">Cytoplasm</location>
    </subcellularLocation>
</comment>
<dbReference type="Gene3D" id="3.30.930.10">
    <property type="entry name" value="Bira Bifunctional Protein, Domain 2"/>
    <property type="match status" value="1"/>
</dbReference>
<gene>
    <name evidence="14" type="ORF">BG011_001723</name>
</gene>
<dbReference type="AlphaFoldDB" id="A0A9P6Q6W6"/>
<dbReference type="EC" id="6.1.1.22" evidence="3"/>
<dbReference type="InterPro" id="IPR002312">
    <property type="entry name" value="Asp/Asn-tRNA-synth_IIb"/>
</dbReference>
<evidence type="ECO:0000256" key="3">
    <source>
        <dbReference type="ARBA" id="ARBA00012816"/>
    </source>
</evidence>
<comment type="caution">
    <text evidence="14">The sequence shown here is derived from an EMBL/GenBank/DDBJ whole genome shotgun (WGS) entry which is preliminary data.</text>
</comment>
<keyword evidence="7" id="KW-0067">ATP-binding</keyword>
<dbReference type="InterPro" id="IPR006195">
    <property type="entry name" value="aa-tRNA-synth_II"/>
</dbReference>